<dbReference type="InterPro" id="IPR000644">
    <property type="entry name" value="CBS_dom"/>
</dbReference>
<evidence type="ECO:0000313" key="6">
    <source>
        <dbReference type="Proteomes" id="UP000429595"/>
    </source>
</evidence>
<dbReference type="InterPro" id="IPR002912">
    <property type="entry name" value="ACT_dom"/>
</dbReference>
<dbReference type="PANTHER" id="PTHR43080:SF2">
    <property type="entry name" value="CBS DOMAIN-CONTAINING PROTEIN"/>
    <property type="match status" value="1"/>
</dbReference>
<dbReference type="SMART" id="SM00116">
    <property type="entry name" value="CBS"/>
    <property type="match status" value="2"/>
</dbReference>
<dbReference type="InterPro" id="IPR046342">
    <property type="entry name" value="CBS_dom_sf"/>
</dbReference>
<dbReference type="SUPFAM" id="SSF54631">
    <property type="entry name" value="CBS-domain pair"/>
    <property type="match status" value="1"/>
</dbReference>
<name>A0A6I1FDW3_9BACI</name>
<dbReference type="PROSITE" id="PS51671">
    <property type="entry name" value="ACT"/>
    <property type="match status" value="1"/>
</dbReference>
<protein>
    <submittedName>
        <fullName evidence="5">CBS domain-containing protein</fullName>
    </submittedName>
</protein>
<feature type="domain" description="CBS" evidence="3">
    <location>
        <begin position="7"/>
        <end position="65"/>
    </location>
</feature>
<gene>
    <name evidence="5" type="ORF">F9802_12480</name>
</gene>
<dbReference type="Proteomes" id="UP000429595">
    <property type="component" value="Unassembled WGS sequence"/>
</dbReference>
<dbReference type="AlphaFoldDB" id="A0A6I1FDW3"/>
<organism evidence="5 6">
    <name type="scientific">Bacillus aerolatus</name>
    <dbReference type="NCBI Taxonomy" id="2653354"/>
    <lineage>
        <taxon>Bacteria</taxon>
        <taxon>Bacillati</taxon>
        <taxon>Bacillota</taxon>
        <taxon>Bacilli</taxon>
        <taxon>Bacillales</taxon>
        <taxon>Bacillaceae</taxon>
        <taxon>Bacillus</taxon>
    </lineage>
</organism>
<evidence type="ECO:0000259" key="4">
    <source>
        <dbReference type="PROSITE" id="PS51671"/>
    </source>
</evidence>
<dbReference type="CDD" id="cd04883">
    <property type="entry name" value="ACT_AcuB"/>
    <property type="match status" value="1"/>
</dbReference>
<keyword evidence="6" id="KW-1185">Reference proteome</keyword>
<evidence type="ECO:0000256" key="2">
    <source>
        <dbReference type="PROSITE-ProRule" id="PRU00703"/>
    </source>
</evidence>
<accession>A0A6I1FDW3</accession>
<dbReference type="Gene3D" id="3.30.70.260">
    <property type="match status" value="1"/>
</dbReference>
<feature type="domain" description="ACT" evidence="4">
    <location>
        <begin position="139"/>
        <end position="213"/>
    </location>
</feature>
<evidence type="ECO:0000313" key="5">
    <source>
        <dbReference type="EMBL" id="KAB7705881.1"/>
    </source>
</evidence>
<evidence type="ECO:0000259" key="3">
    <source>
        <dbReference type="PROSITE" id="PS51371"/>
    </source>
</evidence>
<dbReference type="PROSITE" id="PS51371">
    <property type="entry name" value="CBS"/>
    <property type="match status" value="2"/>
</dbReference>
<dbReference type="Gene3D" id="3.10.580.10">
    <property type="entry name" value="CBS-domain"/>
    <property type="match status" value="1"/>
</dbReference>
<dbReference type="InterPro" id="IPR045865">
    <property type="entry name" value="ACT-like_dom_sf"/>
</dbReference>
<comment type="caution">
    <text evidence="5">The sequence shown here is derived from an EMBL/GenBank/DDBJ whole genome shotgun (WGS) entry which is preliminary data.</text>
</comment>
<evidence type="ECO:0000256" key="1">
    <source>
        <dbReference type="ARBA" id="ARBA00023122"/>
    </source>
</evidence>
<feature type="domain" description="CBS" evidence="3">
    <location>
        <begin position="78"/>
        <end position="136"/>
    </location>
</feature>
<dbReference type="Pfam" id="PF01842">
    <property type="entry name" value="ACT"/>
    <property type="match status" value="1"/>
</dbReference>
<dbReference type="EMBL" id="WEIO01000007">
    <property type="protein sequence ID" value="KAB7705881.1"/>
    <property type="molecule type" value="Genomic_DNA"/>
</dbReference>
<reference evidence="5 6" key="1">
    <citation type="submission" date="2019-10" db="EMBL/GenBank/DDBJ databases">
        <title>Bacillus aerolatum sp. nov., isolated from bioaerosol of sport playgrounds.</title>
        <authorList>
            <person name="Chen P."/>
            <person name="Zhang G."/>
        </authorList>
    </citation>
    <scope>NUCLEOTIDE SEQUENCE [LARGE SCALE GENOMIC DNA]</scope>
    <source>
        <strain evidence="5 6">CX253</strain>
    </source>
</reference>
<dbReference type="RefSeq" id="WP_152152405.1">
    <property type="nucleotide sequence ID" value="NZ_WEIO01000007.1"/>
</dbReference>
<proteinExistence type="predicted"/>
<dbReference type="CDD" id="cd04584">
    <property type="entry name" value="CBS_pair_AcuB_like"/>
    <property type="match status" value="1"/>
</dbReference>
<keyword evidence="1 2" id="KW-0129">CBS domain</keyword>
<sequence>MIVEEIMQRKVHTLSPDDKIGTALQLFRDKKIRHVPIVDQEGTLVGIVTDRDVKDSTPSILQKDLSDEELGKPLSMIMERDVVTGHPLDFVEDIAATFYEHDIGCMPVVQGGEIVGIVTETDVLHTFVELTGANQPGSRIEIKMPNKPGELFEVVSILNKRRANIHSVFVYPDKEDDNSKIVVFRVRIMNPIGVIDDLKKEGHIVLWPNMPGMSS</sequence>
<dbReference type="PANTHER" id="PTHR43080">
    <property type="entry name" value="CBS DOMAIN-CONTAINING PROTEIN CBSX3, MITOCHONDRIAL"/>
    <property type="match status" value="1"/>
</dbReference>
<dbReference type="Pfam" id="PF00571">
    <property type="entry name" value="CBS"/>
    <property type="match status" value="2"/>
</dbReference>
<dbReference type="InterPro" id="IPR051257">
    <property type="entry name" value="Diverse_CBS-Domain"/>
</dbReference>
<dbReference type="SUPFAM" id="SSF55021">
    <property type="entry name" value="ACT-like"/>
    <property type="match status" value="1"/>
</dbReference>